<sequence length="175" mass="19349">MLEIPPTDSTVTASIATVKRYAPPNQRNRCIGRRKSGVDRLERANSYASDGEKNQNSILRTMSSIDHHGDTGGNYRTNEDRRSGGAALNLISLNGCCNSEVVQLLNDRWVAAMSLYNSLPEGSPEKPVMYTRKNTSPWRLPHQMHGAGFGPSAGLQRDFLSELWQAMPKQNSSSK</sequence>
<keyword evidence="2" id="KW-1185">Reference proteome</keyword>
<comment type="caution">
    <text evidence="1">The sequence shown here is derived from an EMBL/GenBank/DDBJ whole genome shotgun (WGS) entry which is preliminary data.</text>
</comment>
<dbReference type="AlphaFoldDB" id="A0AAV0EBD4"/>
<dbReference type="PANTHER" id="PTHR36032">
    <property type="entry name" value="PHOSPHOPANTOTHENATE--CYSTEINE LIGASE 2"/>
    <property type="match status" value="1"/>
</dbReference>
<organism evidence="1 2">
    <name type="scientific">Cuscuta epithymum</name>
    <dbReference type="NCBI Taxonomy" id="186058"/>
    <lineage>
        <taxon>Eukaryota</taxon>
        <taxon>Viridiplantae</taxon>
        <taxon>Streptophyta</taxon>
        <taxon>Embryophyta</taxon>
        <taxon>Tracheophyta</taxon>
        <taxon>Spermatophyta</taxon>
        <taxon>Magnoliopsida</taxon>
        <taxon>eudicotyledons</taxon>
        <taxon>Gunneridae</taxon>
        <taxon>Pentapetalae</taxon>
        <taxon>asterids</taxon>
        <taxon>lamiids</taxon>
        <taxon>Solanales</taxon>
        <taxon>Convolvulaceae</taxon>
        <taxon>Cuscuteae</taxon>
        <taxon>Cuscuta</taxon>
        <taxon>Cuscuta subgen. Cuscuta</taxon>
    </lineage>
</organism>
<proteinExistence type="predicted"/>
<protein>
    <submittedName>
        <fullName evidence="1">Uncharacterized protein</fullName>
    </submittedName>
</protein>
<dbReference type="Proteomes" id="UP001152523">
    <property type="component" value="Unassembled WGS sequence"/>
</dbReference>
<accession>A0AAV0EBD4</accession>
<dbReference type="PANTHER" id="PTHR36032:SF1">
    <property type="entry name" value="PHOSPHOPANTOTHENATE--CYSTEINE LIGASE 2"/>
    <property type="match status" value="1"/>
</dbReference>
<evidence type="ECO:0000313" key="1">
    <source>
        <dbReference type="EMBL" id="CAH9121136.1"/>
    </source>
</evidence>
<gene>
    <name evidence="1" type="ORF">CEPIT_LOCUS23468</name>
</gene>
<evidence type="ECO:0000313" key="2">
    <source>
        <dbReference type="Proteomes" id="UP001152523"/>
    </source>
</evidence>
<name>A0AAV0EBD4_9ASTE</name>
<reference evidence="1" key="1">
    <citation type="submission" date="2022-07" db="EMBL/GenBank/DDBJ databases">
        <authorList>
            <person name="Macas J."/>
            <person name="Novak P."/>
            <person name="Neumann P."/>
        </authorList>
    </citation>
    <scope>NUCLEOTIDE SEQUENCE</scope>
</reference>
<dbReference type="EMBL" id="CAMAPF010000919">
    <property type="protein sequence ID" value="CAH9121136.1"/>
    <property type="molecule type" value="Genomic_DNA"/>
</dbReference>